<sequence>MKYNSHGKLKPSGSVEKAIMTKGHITTFEERIEIVKYCIESDRNYNEIAEKYKVSYQQVRSWTVKYTEFGIDALLDRGENEKPKASLQS</sequence>
<dbReference type="InterPro" id="IPR055247">
    <property type="entry name" value="InsJ-like_HTH"/>
</dbReference>
<comment type="caution">
    <text evidence="2">The sequence shown here is derived from an EMBL/GenBank/DDBJ whole genome shotgun (WGS) entry which is preliminary data.</text>
</comment>
<keyword evidence="3" id="KW-1185">Reference proteome</keyword>
<dbReference type="Proteomes" id="UP000632377">
    <property type="component" value="Unassembled WGS sequence"/>
</dbReference>
<dbReference type="InterPro" id="IPR010921">
    <property type="entry name" value="Trp_repressor/repl_initiator"/>
</dbReference>
<proteinExistence type="predicted"/>
<evidence type="ECO:0000313" key="2">
    <source>
        <dbReference type="EMBL" id="MBL4936276.1"/>
    </source>
</evidence>
<dbReference type="Pfam" id="PF13518">
    <property type="entry name" value="HTH_28"/>
    <property type="match status" value="1"/>
</dbReference>
<evidence type="ECO:0000259" key="1">
    <source>
        <dbReference type="Pfam" id="PF13518"/>
    </source>
</evidence>
<reference evidence="2 3" key="1">
    <citation type="submission" date="2021-01" db="EMBL/GenBank/DDBJ databases">
        <title>Genome public.</title>
        <authorList>
            <person name="Liu C."/>
            <person name="Sun Q."/>
        </authorList>
    </citation>
    <scope>NUCLEOTIDE SEQUENCE [LARGE SCALE GENOMIC DNA]</scope>
    <source>
        <strain evidence="2 3">YIM B02515</strain>
    </source>
</reference>
<organism evidence="2 3">
    <name type="scientific">Clostridium rhizosphaerae</name>
    <dbReference type="NCBI Taxonomy" id="2803861"/>
    <lineage>
        <taxon>Bacteria</taxon>
        <taxon>Bacillati</taxon>
        <taxon>Bacillota</taxon>
        <taxon>Clostridia</taxon>
        <taxon>Eubacteriales</taxon>
        <taxon>Clostridiaceae</taxon>
        <taxon>Clostridium</taxon>
    </lineage>
</organism>
<dbReference type="EMBL" id="JAESWC010000004">
    <property type="protein sequence ID" value="MBL4936276.1"/>
    <property type="molecule type" value="Genomic_DNA"/>
</dbReference>
<gene>
    <name evidence="2" type="ORF">JK636_10940</name>
</gene>
<dbReference type="RefSeq" id="WP_202748986.1">
    <property type="nucleotide sequence ID" value="NZ_JAESWC010000004.1"/>
</dbReference>
<protein>
    <submittedName>
        <fullName evidence="2">Helix-turn-helix domain-containing protein</fullName>
    </submittedName>
</protein>
<accession>A0ABS1TCC2</accession>
<evidence type="ECO:0000313" key="3">
    <source>
        <dbReference type="Proteomes" id="UP000632377"/>
    </source>
</evidence>
<feature type="domain" description="Insertion element IS150 protein InsJ-like helix-turn-helix" evidence="1">
    <location>
        <begin position="30"/>
        <end position="77"/>
    </location>
</feature>
<dbReference type="Gene3D" id="1.10.10.10">
    <property type="entry name" value="Winged helix-like DNA-binding domain superfamily/Winged helix DNA-binding domain"/>
    <property type="match status" value="1"/>
</dbReference>
<name>A0ABS1TCC2_9CLOT</name>
<dbReference type="InterPro" id="IPR036388">
    <property type="entry name" value="WH-like_DNA-bd_sf"/>
</dbReference>
<dbReference type="SUPFAM" id="SSF48295">
    <property type="entry name" value="TrpR-like"/>
    <property type="match status" value="1"/>
</dbReference>